<dbReference type="SUPFAM" id="SSF53850">
    <property type="entry name" value="Periplasmic binding protein-like II"/>
    <property type="match status" value="1"/>
</dbReference>
<dbReference type="STRING" id="547559.Nmag_0582"/>
<keyword evidence="3" id="KW-0732">Signal</keyword>
<dbReference type="PROSITE" id="PS51257">
    <property type="entry name" value="PROKAR_LIPOPROTEIN"/>
    <property type="match status" value="1"/>
</dbReference>
<dbReference type="InterPro" id="IPR006311">
    <property type="entry name" value="TAT_signal"/>
</dbReference>
<name>D3SYQ8_NATMM</name>
<evidence type="ECO:0000259" key="4">
    <source>
        <dbReference type="Pfam" id="PF00496"/>
    </source>
</evidence>
<dbReference type="PANTHER" id="PTHR30290">
    <property type="entry name" value="PERIPLASMIC BINDING COMPONENT OF ABC TRANSPORTER"/>
    <property type="match status" value="1"/>
</dbReference>
<proteinExistence type="inferred from homology"/>
<dbReference type="Gene3D" id="3.40.190.10">
    <property type="entry name" value="Periplasmic binding protein-like II"/>
    <property type="match status" value="1"/>
</dbReference>
<dbReference type="CDD" id="cd00995">
    <property type="entry name" value="PBP2_NikA_DppA_OppA_like"/>
    <property type="match status" value="1"/>
</dbReference>
<dbReference type="GO" id="GO:1904680">
    <property type="term" value="F:peptide transmembrane transporter activity"/>
    <property type="evidence" value="ECO:0007669"/>
    <property type="project" value="TreeGrafter"/>
</dbReference>
<dbReference type="InterPro" id="IPR039424">
    <property type="entry name" value="SBP_5"/>
</dbReference>
<evidence type="ECO:0000256" key="2">
    <source>
        <dbReference type="ARBA" id="ARBA00022448"/>
    </source>
</evidence>
<evidence type="ECO:0000313" key="6">
    <source>
        <dbReference type="Proteomes" id="UP000001879"/>
    </source>
</evidence>
<dbReference type="InterPro" id="IPR000914">
    <property type="entry name" value="SBP_5_dom"/>
</dbReference>
<keyword evidence="2" id="KW-0813">Transport</keyword>
<dbReference type="PaxDb" id="547559-Nmag_0582"/>
<dbReference type="RefSeq" id="WP_191219368.1">
    <property type="nucleotide sequence ID" value="NC_013922.1"/>
</dbReference>
<feature type="domain" description="Solute-binding protein family 5" evidence="4">
    <location>
        <begin position="197"/>
        <end position="529"/>
    </location>
</feature>
<dbReference type="EMBL" id="CP001932">
    <property type="protein sequence ID" value="ADD04169.2"/>
    <property type="molecule type" value="Genomic_DNA"/>
</dbReference>
<evidence type="ECO:0000256" key="1">
    <source>
        <dbReference type="ARBA" id="ARBA00005695"/>
    </source>
</evidence>
<evidence type="ECO:0000313" key="5">
    <source>
        <dbReference type="EMBL" id="ADD04169.2"/>
    </source>
</evidence>
<dbReference type="eggNOG" id="arCOG01534">
    <property type="taxonomic scope" value="Archaea"/>
</dbReference>
<accession>D3SYQ8</accession>
<dbReference type="KEGG" id="nmg:Nmag_0582"/>
<dbReference type="PANTHER" id="PTHR30290:SF9">
    <property type="entry name" value="OLIGOPEPTIDE-BINDING PROTEIN APPA"/>
    <property type="match status" value="1"/>
</dbReference>
<reference evidence="6" key="1">
    <citation type="submission" date="2010-02" db="EMBL/GenBank/DDBJ databases">
        <title>Complete sequence of chromosome of Natrialba magadii ATCC 43099.</title>
        <authorList>
            <consortium name="US DOE Joint Genome Institute"/>
            <person name="Lucas S."/>
            <person name="Copeland A."/>
            <person name="Lapidus A."/>
            <person name="Cheng J.-F."/>
            <person name="Bruce D."/>
            <person name="Goodwin L."/>
            <person name="Pitluck S."/>
            <person name="Davenport K."/>
            <person name="Saunders E."/>
            <person name="Detter J.C."/>
            <person name="Han C."/>
            <person name="Tapia R."/>
            <person name="Land M."/>
            <person name="Hauser L."/>
            <person name="Kyrpides N."/>
            <person name="Mikhailova N."/>
            <person name="De Castro R.E."/>
            <person name="Maupin-Furlow J.A."/>
            <person name="Woyke T."/>
        </authorList>
    </citation>
    <scope>NUCLEOTIDE SEQUENCE [LARGE SCALE GENOMIC DNA]</scope>
    <source>
        <strain evidence="6">ATCC 43099 / DSM 3394 / CCM 3739 / CIP 104546 / IAM 13178 / JCM 8861 / NBRC 102185 / NCIMB 2190 / MS3</strain>
    </source>
</reference>
<sequence>MSKSTKSRSSSLDRRRLLQGIAATGAIGIAGCMGNGDDEEDEVLDVSDALERNEVDLDEIQEGGRLEFAIPRNSISDYDQAQSTAAEDSVVFDAVYDGLTTVDSSGEYLPWMAAEHEAEEANDVDVTDYEDYMVEMEADDADDGFPFFDLEDDNNLVLMHHPDDLPAEEGDTVRVLTREEAGDAVDDGVYGTRVEGRLHEGIEFHNGDELTAEDLVRSYDRYVGSDNEGQMFDTFLYAEALDGDDGYTYALYSQEPDAAAFVEMNPYVYPAEHADVPAGELDPRDDEDMVPIGTGPYQVEEFEEGSQLLLSRNENYWVEEVGLDNIPWWDGPDEFPEGPVIDEINIRFVDESVQRSSALEDGDVDIAYELPSDARNSFYESDNFVVSATEAFGFKFMQFPVEETDTGGAFSEPEIRRAVSALIPRQQIVDLIEQGWGDPARVPFPEPAADLATTADDYEDLFEEDWSYPAEPDEELAEQLIEESSQEAPVEIIIRTNSDDDERIDKMQLTVDQLNQSGLFEAELETPAALGDWTPDLYSDGAREEFAEDNAAAVIGLAGTPEPHGFPETIHDPDNWNGCCNFFFPEGALPDDFVDLLRSCRFATDVAEDEDTRRERYDELWPELTELSANTIVDYSLNTGTTNDDVVGFNVHPQTQAILSYAVYAPADEQIIYLDRD</sequence>
<reference evidence="5 6" key="2">
    <citation type="journal article" date="2012" name="BMC Genomics">
        <title>A comparative genomics perspective on the genetic content of the alkaliphilic haloarchaeon Natrialba magadii ATCC 43099T.</title>
        <authorList>
            <person name="Siddaramappa S."/>
            <person name="Challacombe J.F."/>
            <person name="Decastro R.E."/>
            <person name="Pfeiffer F."/>
            <person name="Sastre D.E."/>
            <person name="Gimenez M.I."/>
            <person name="Paggi R.A."/>
            <person name="Detter J.C."/>
            <person name="Davenport K.W."/>
            <person name="Goodwin L.A."/>
            <person name="Kyrpides N."/>
            <person name="Tapia R."/>
            <person name="Pitluck S."/>
            <person name="Lucas S."/>
            <person name="Woyke T."/>
            <person name="Maupin-Furlow J.A."/>
        </authorList>
    </citation>
    <scope>NUCLEOTIDE SEQUENCE [LARGE SCALE GENOMIC DNA]</scope>
    <source>
        <strain evidence="6">ATCC 43099 / DSM 3394 / CCM 3739 / CIP 104546 / IAM 13178 / JCM 8861 / NBRC 102185 / NCIMB 2190 / MS3</strain>
    </source>
</reference>
<dbReference type="AlphaFoldDB" id="D3SYQ8"/>
<dbReference type="Gene3D" id="3.10.105.10">
    <property type="entry name" value="Dipeptide-binding Protein, Domain 3"/>
    <property type="match status" value="1"/>
</dbReference>
<comment type="similarity">
    <text evidence="1">Belongs to the bacterial solute-binding protein 5 family.</text>
</comment>
<dbReference type="GO" id="GO:0015833">
    <property type="term" value="P:peptide transport"/>
    <property type="evidence" value="ECO:0007669"/>
    <property type="project" value="TreeGrafter"/>
</dbReference>
<dbReference type="OrthoDB" id="233597at2157"/>
<organism evidence="5 6">
    <name type="scientific">Natrialba magadii (strain ATCC 43099 / DSM 3394 / CCM 3739 / CIP 104546 / IAM 13178 / JCM 8861 / NBRC 102185 / NCIMB 2190 / MS3)</name>
    <name type="common">Natronobacterium magadii</name>
    <dbReference type="NCBI Taxonomy" id="547559"/>
    <lineage>
        <taxon>Archaea</taxon>
        <taxon>Methanobacteriati</taxon>
        <taxon>Methanobacteriota</taxon>
        <taxon>Stenosarchaea group</taxon>
        <taxon>Halobacteria</taxon>
        <taxon>Halobacteriales</taxon>
        <taxon>Natrialbaceae</taxon>
        <taxon>Natrialba</taxon>
    </lineage>
</organism>
<dbReference type="GeneID" id="8823409"/>
<dbReference type="PROSITE" id="PS51318">
    <property type="entry name" value="TAT"/>
    <property type="match status" value="1"/>
</dbReference>
<gene>
    <name evidence="5" type="primary">dppA2</name>
    <name evidence="5" type="ordered locus">Nmag_0582</name>
</gene>
<protein>
    <submittedName>
        <fullName evidence="5">ABC-type transport system periplasmic substrate-binding protein (Probable substrate dipeptide/oligopeptide)</fullName>
    </submittedName>
</protein>
<keyword evidence="6" id="KW-1185">Reference proteome</keyword>
<evidence type="ECO:0000256" key="3">
    <source>
        <dbReference type="ARBA" id="ARBA00022729"/>
    </source>
</evidence>
<dbReference type="Pfam" id="PF00496">
    <property type="entry name" value="SBP_bac_5"/>
    <property type="match status" value="1"/>
</dbReference>
<dbReference type="Proteomes" id="UP000001879">
    <property type="component" value="Chromosome"/>
</dbReference>